<sequence length="254" mass="27379">MKMITQFWRSSAFGVRNWPLRFSLSGDTVLSKLASKARRVLSVLDRDGNLGLAAGLFMATSQVCLLLEHQKLAVVMGTTGLAFAVRMGLLKRAAGKAKRGEGETGMAMALKNSVVACCIGAGIILMAVGYLNHPKFKRAPSEKVVELIEIAQGLPEAKQVLMDKFERKGSLDLSVADYEEVKTAVNRLNSNEDMKTYMTLLSLMSYGANAVDNWPRAAACSGLSQGYRDRGMAVPEPIADACDLSKVAMATPAQ</sequence>
<dbReference type="AlphaFoldDB" id="A0AAJ5S9G5"/>
<keyword evidence="1" id="KW-0472">Membrane</keyword>
<dbReference type="RefSeq" id="WP_145994177.1">
    <property type="nucleotide sequence ID" value="NZ_CP118678.1"/>
</dbReference>
<dbReference type="Proteomes" id="UP001217631">
    <property type="component" value="Plasmid pHNGDW697-1"/>
</dbReference>
<keyword evidence="1" id="KW-1133">Transmembrane helix</keyword>
<keyword evidence="2" id="KW-0614">Plasmid</keyword>
<protein>
    <submittedName>
        <fullName evidence="2">Uncharacterized protein</fullName>
    </submittedName>
</protein>
<feature type="transmembrane region" description="Helical" evidence="1">
    <location>
        <begin position="110"/>
        <end position="131"/>
    </location>
</feature>
<evidence type="ECO:0000256" key="1">
    <source>
        <dbReference type="SAM" id="Phobius"/>
    </source>
</evidence>
<evidence type="ECO:0000313" key="3">
    <source>
        <dbReference type="Proteomes" id="UP001217631"/>
    </source>
</evidence>
<geneLocation type="plasmid" evidence="2 3">
    <name>pHNGDW697-1</name>
</geneLocation>
<keyword evidence="1" id="KW-0812">Transmembrane</keyword>
<organism evidence="2 3">
    <name type="scientific">Pseudomonas juntendi</name>
    <dbReference type="NCBI Taxonomy" id="2666183"/>
    <lineage>
        <taxon>Bacteria</taxon>
        <taxon>Pseudomonadati</taxon>
        <taxon>Pseudomonadota</taxon>
        <taxon>Gammaproteobacteria</taxon>
        <taxon>Pseudomonadales</taxon>
        <taxon>Pseudomonadaceae</taxon>
        <taxon>Pseudomonas</taxon>
    </lineage>
</organism>
<dbReference type="EMBL" id="CP118678">
    <property type="protein sequence ID" value="WEA23451.1"/>
    <property type="molecule type" value="Genomic_DNA"/>
</dbReference>
<feature type="transmembrane region" description="Helical" evidence="1">
    <location>
        <begin position="72"/>
        <end position="89"/>
    </location>
</feature>
<feature type="transmembrane region" description="Helical" evidence="1">
    <location>
        <begin position="48"/>
        <end position="66"/>
    </location>
</feature>
<gene>
    <name evidence="2" type="ORF">PWA60_25975</name>
</gene>
<accession>A0AAJ5S9G5</accession>
<evidence type="ECO:0000313" key="2">
    <source>
        <dbReference type="EMBL" id="WEA23451.1"/>
    </source>
</evidence>
<name>A0AAJ5S9G5_9PSED</name>
<reference evidence="2" key="1">
    <citation type="submission" date="2023-02" db="EMBL/GenBank/DDBJ databases">
        <title>tmexCD-toprJ-like cluster.</title>
        <authorList>
            <person name="Gao X."/>
            <person name="Wang C."/>
            <person name="Liu J."/>
        </authorList>
    </citation>
    <scope>NUCLEOTIDE SEQUENCE</scope>
    <source>
        <strain evidence="2">GDW21C697WI</strain>
        <plasmid evidence="2">pHNGDW697-1</plasmid>
    </source>
</reference>
<proteinExistence type="predicted"/>